<dbReference type="InterPro" id="IPR012823">
    <property type="entry name" value="Flagell_FliJ"/>
</dbReference>
<evidence type="ECO:0000256" key="6">
    <source>
        <dbReference type="ARBA" id="ARBA00022500"/>
    </source>
</evidence>
<evidence type="ECO:0000256" key="1">
    <source>
        <dbReference type="ARBA" id="ARBA00004413"/>
    </source>
</evidence>
<organism evidence="12 13">
    <name type="scientific">Campylobacter suis</name>
    <dbReference type="NCBI Taxonomy" id="2790657"/>
    <lineage>
        <taxon>Bacteria</taxon>
        <taxon>Pseudomonadati</taxon>
        <taxon>Campylobacterota</taxon>
        <taxon>Epsilonproteobacteria</taxon>
        <taxon>Campylobacterales</taxon>
        <taxon>Campylobacteraceae</taxon>
        <taxon>Campylobacter</taxon>
    </lineage>
</organism>
<evidence type="ECO:0000256" key="11">
    <source>
        <dbReference type="SAM" id="Coils"/>
    </source>
</evidence>
<keyword evidence="11" id="KW-0175">Coiled coil</keyword>
<evidence type="ECO:0000256" key="3">
    <source>
        <dbReference type="ARBA" id="ARBA00020392"/>
    </source>
</evidence>
<dbReference type="InterPro" id="IPR053716">
    <property type="entry name" value="Flag_assembly_chemotaxis_eff"/>
</dbReference>
<keyword evidence="13" id="KW-1185">Reference proteome</keyword>
<evidence type="ECO:0000256" key="10">
    <source>
        <dbReference type="ARBA" id="ARBA00023225"/>
    </source>
</evidence>
<evidence type="ECO:0000313" key="13">
    <source>
        <dbReference type="Proteomes" id="UP000789359"/>
    </source>
</evidence>
<evidence type="ECO:0000313" key="12">
    <source>
        <dbReference type="EMBL" id="CAD7286275.1"/>
    </source>
</evidence>
<evidence type="ECO:0000256" key="5">
    <source>
        <dbReference type="ARBA" id="ARBA00022475"/>
    </source>
</evidence>
<accession>A0ABM8Q0E6</accession>
<dbReference type="Proteomes" id="UP000789359">
    <property type="component" value="Unassembled WGS sequence"/>
</dbReference>
<keyword evidence="10" id="KW-1006">Bacterial flagellum protein export</keyword>
<feature type="coiled-coil region" evidence="11">
    <location>
        <begin position="9"/>
        <end position="92"/>
    </location>
</feature>
<evidence type="ECO:0000256" key="2">
    <source>
        <dbReference type="ARBA" id="ARBA00010004"/>
    </source>
</evidence>
<keyword evidence="9" id="KW-0472">Membrane</keyword>
<dbReference type="EMBL" id="CAJHOE010000001">
    <property type="protein sequence ID" value="CAD7286275.1"/>
    <property type="molecule type" value="Genomic_DNA"/>
</dbReference>
<gene>
    <name evidence="12" type="ORF">LMG8286_00106</name>
</gene>
<name>A0ABM8Q0E6_9BACT</name>
<keyword evidence="5" id="KW-1003">Cell membrane</keyword>
<protein>
    <recommendedName>
        <fullName evidence="3">Flagellar FliJ protein</fullName>
    </recommendedName>
</protein>
<comment type="similarity">
    <text evidence="2">Belongs to the FliJ family.</text>
</comment>
<evidence type="ECO:0000256" key="7">
    <source>
        <dbReference type="ARBA" id="ARBA00022795"/>
    </source>
</evidence>
<dbReference type="RefSeq" id="WP_230055918.1">
    <property type="nucleotide sequence ID" value="NZ_CAJHOE010000001.1"/>
</dbReference>
<comment type="caution">
    <text evidence="12">The sequence shown here is derived from an EMBL/GenBank/DDBJ whole genome shotgun (WGS) entry which is preliminary data.</text>
</comment>
<dbReference type="Pfam" id="PF02050">
    <property type="entry name" value="FliJ"/>
    <property type="match status" value="1"/>
</dbReference>
<keyword evidence="6" id="KW-0145">Chemotaxis</keyword>
<proteinExistence type="inferred from homology"/>
<sequence length="142" mass="16235">MKSKFTPVVSVKKQALDRLESKVAMARANIARKKAELQEAQNAANAYQMPTQGSMSELRESLEILRIMNDGLKTIKAELNIAERELTHFTHQHKNASLEFEKMKFLEQEDIKAVLKKKKRDEELALDEFATMKFAQGLKQNG</sequence>
<comment type="subcellular location">
    <subcellularLocation>
        <location evidence="1">Cell membrane</location>
        <topology evidence="1">Peripheral membrane protein</topology>
        <orientation evidence="1">Cytoplasmic side</orientation>
    </subcellularLocation>
</comment>
<evidence type="ECO:0000256" key="4">
    <source>
        <dbReference type="ARBA" id="ARBA00022448"/>
    </source>
</evidence>
<keyword evidence="8" id="KW-0653">Protein transport</keyword>
<keyword evidence="7" id="KW-1005">Bacterial flagellum biogenesis</keyword>
<evidence type="ECO:0000256" key="9">
    <source>
        <dbReference type="ARBA" id="ARBA00023136"/>
    </source>
</evidence>
<keyword evidence="4" id="KW-0813">Transport</keyword>
<dbReference type="Gene3D" id="1.10.287.1700">
    <property type="match status" value="1"/>
</dbReference>
<reference evidence="12 13" key="1">
    <citation type="submission" date="2020-11" db="EMBL/GenBank/DDBJ databases">
        <authorList>
            <person name="Peeters C."/>
        </authorList>
    </citation>
    <scope>NUCLEOTIDE SEQUENCE [LARGE SCALE GENOMIC DNA]</scope>
    <source>
        <strain evidence="12 13">LMG 8286</strain>
    </source>
</reference>
<evidence type="ECO:0000256" key="8">
    <source>
        <dbReference type="ARBA" id="ARBA00022927"/>
    </source>
</evidence>